<protein>
    <submittedName>
        <fullName evidence="1">Uncharacterized protein</fullName>
    </submittedName>
</protein>
<dbReference type="AlphaFoldDB" id="A0A067PUV6"/>
<organism evidence="1 2">
    <name type="scientific">Jaapia argillacea MUCL 33604</name>
    <dbReference type="NCBI Taxonomy" id="933084"/>
    <lineage>
        <taxon>Eukaryota</taxon>
        <taxon>Fungi</taxon>
        <taxon>Dikarya</taxon>
        <taxon>Basidiomycota</taxon>
        <taxon>Agaricomycotina</taxon>
        <taxon>Agaricomycetes</taxon>
        <taxon>Agaricomycetidae</taxon>
        <taxon>Jaapiales</taxon>
        <taxon>Jaapiaceae</taxon>
        <taxon>Jaapia</taxon>
    </lineage>
</organism>
<proteinExistence type="predicted"/>
<dbReference type="EMBL" id="KL197717">
    <property type="protein sequence ID" value="KDQ58489.1"/>
    <property type="molecule type" value="Genomic_DNA"/>
</dbReference>
<reference evidence="2" key="1">
    <citation type="journal article" date="2014" name="Proc. Natl. Acad. Sci. U.S.A.">
        <title>Extensive sampling of basidiomycete genomes demonstrates inadequacy of the white-rot/brown-rot paradigm for wood decay fungi.</title>
        <authorList>
            <person name="Riley R."/>
            <person name="Salamov A.A."/>
            <person name="Brown D.W."/>
            <person name="Nagy L.G."/>
            <person name="Floudas D."/>
            <person name="Held B.W."/>
            <person name="Levasseur A."/>
            <person name="Lombard V."/>
            <person name="Morin E."/>
            <person name="Otillar R."/>
            <person name="Lindquist E.A."/>
            <person name="Sun H."/>
            <person name="LaButti K.M."/>
            <person name="Schmutz J."/>
            <person name="Jabbour D."/>
            <person name="Luo H."/>
            <person name="Baker S.E."/>
            <person name="Pisabarro A.G."/>
            <person name="Walton J.D."/>
            <person name="Blanchette R.A."/>
            <person name="Henrissat B."/>
            <person name="Martin F."/>
            <person name="Cullen D."/>
            <person name="Hibbett D.S."/>
            <person name="Grigoriev I.V."/>
        </authorList>
    </citation>
    <scope>NUCLEOTIDE SEQUENCE [LARGE SCALE GENOMIC DNA]</scope>
    <source>
        <strain evidence="2">MUCL 33604</strain>
    </source>
</reference>
<evidence type="ECO:0000313" key="2">
    <source>
        <dbReference type="Proteomes" id="UP000027265"/>
    </source>
</evidence>
<evidence type="ECO:0000313" key="1">
    <source>
        <dbReference type="EMBL" id="KDQ58489.1"/>
    </source>
</evidence>
<name>A0A067PUV6_9AGAM</name>
<dbReference type="Proteomes" id="UP000027265">
    <property type="component" value="Unassembled WGS sequence"/>
</dbReference>
<accession>A0A067PUV6</accession>
<sequence>MHTTPRCSSSKCRPGALRDEPAVPTLTIAEGVQLCRLRRQETSTRAALRSSAGIHLHVVTKWRTCSPPLHLSLHFSALKALLICLPDPIFAHFSIHLRYRHSLTPDPSGPFIIPSIRLGRLFRDSSCRLEFT</sequence>
<dbReference type="HOGENOM" id="CLU_2126929_0_0_1"/>
<keyword evidence="2" id="KW-1185">Reference proteome</keyword>
<gene>
    <name evidence="1" type="ORF">JAAARDRAFT_34298</name>
</gene>
<dbReference type="InParanoid" id="A0A067PUV6"/>